<reference evidence="2 3" key="1">
    <citation type="submission" date="2017-10" db="EMBL/GenBank/DDBJ databases">
        <title>Extensive intraspecific genome diversity in a model arbuscular mycorrhizal fungus.</title>
        <authorList>
            <person name="Chen E.C.H."/>
            <person name="Morin E."/>
            <person name="Baudet D."/>
            <person name="Noel J."/>
            <person name="Ndikumana S."/>
            <person name="Charron P."/>
            <person name="St-Onge C."/>
            <person name="Giorgi J."/>
            <person name="Grigoriev I.V."/>
            <person name="Roux C."/>
            <person name="Martin F.M."/>
            <person name="Corradi N."/>
        </authorList>
    </citation>
    <scope>NUCLEOTIDE SEQUENCE [LARGE SCALE GENOMIC DNA]</scope>
    <source>
        <strain evidence="2 3">A1</strain>
    </source>
</reference>
<evidence type="ECO:0000256" key="1">
    <source>
        <dbReference type="SAM" id="MobiDB-lite"/>
    </source>
</evidence>
<evidence type="ECO:0000313" key="2">
    <source>
        <dbReference type="EMBL" id="PKC52467.1"/>
    </source>
</evidence>
<organism evidence="2 3">
    <name type="scientific">Rhizophagus irregularis</name>
    <dbReference type="NCBI Taxonomy" id="588596"/>
    <lineage>
        <taxon>Eukaryota</taxon>
        <taxon>Fungi</taxon>
        <taxon>Fungi incertae sedis</taxon>
        <taxon>Mucoromycota</taxon>
        <taxon>Glomeromycotina</taxon>
        <taxon>Glomeromycetes</taxon>
        <taxon>Glomerales</taxon>
        <taxon>Glomeraceae</taxon>
        <taxon>Rhizophagus</taxon>
    </lineage>
</organism>
<dbReference type="EMBL" id="LLXH01005709">
    <property type="protein sequence ID" value="PKC52467.1"/>
    <property type="molecule type" value="Genomic_DNA"/>
</dbReference>
<accession>A0A2N0QN40</accession>
<sequence>KKKDSEATAIPLTEIGKFSSKRIIRAVAAVKLSVVKEDKSVLKDLVDLLEIRKAVETVHNTSRVRAHPSRIIMKIEGMEMNVTFKKLKKMVHVQTLEKMKKNLEQPPPENTLEQVALSTITARIEEIENKLTQKRVEEAAKRKAEQKLINARAKKPRKD</sequence>
<gene>
    <name evidence="2" type="ORF">RhiirA1_481426</name>
</gene>
<reference evidence="2 3" key="2">
    <citation type="submission" date="2017-10" db="EMBL/GenBank/DDBJ databases">
        <title>Genome analyses suggest a sexual origin of heterokaryosis in a supposedly ancient asexual fungus.</title>
        <authorList>
            <person name="Corradi N."/>
            <person name="Sedzielewska K."/>
            <person name="Noel J."/>
            <person name="Charron P."/>
            <person name="Farinelli L."/>
            <person name="Marton T."/>
            <person name="Kruger M."/>
            <person name="Pelin A."/>
            <person name="Brachmann A."/>
            <person name="Corradi N."/>
        </authorList>
    </citation>
    <scope>NUCLEOTIDE SEQUENCE [LARGE SCALE GENOMIC DNA]</scope>
    <source>
        <strain evidence="2 3">A1</strain>
    </source>
</reference>
<feature type="region of interest" description="Disordered" evidence="1">
    <location>
        <begin position="138"/>
        <end position="159"/>
    </location>
</feature>
<proteinExistence type="predicted"/>
<feature type="non-terminal residue" evidence="2">
    <location>
        <position position="1"/>
    </location>
</feature>
<evidence type="ECO:0000313" key="3">
    <source>
        <dbReference type="Proteomes" id="UP000232688"/>
    </source>
</evidence>
<name>A0A2N0QN40_9GLOM</name>
<comment type="caution">
    <text evidence="2">The sequence shown here is derived from an EMBL/GenBank/DDBJ whole genome shotgun (WGS) entry which is preliminary data.</text>
</comment>
<dbReference type="AlphaFoldDB" id="A0A2N0QN40"/>
<protein>
    <submittedName>
        <fullName evidence="2">Uncharacterized protein</fullName>
    </submittedName>
</protein>
<dbReference type="Proteomes" id="UP000232688">
    <property type="component" value="Unassembled WGS sequence"/>
</dbReference>
<dbReference type="VEuPathDB" id="FungiDB:RhiirA1_481426"/>